<evidence type="ECO:0000313" key="4">
    <source>
        <dbReference type="Proteomes" id="UP000008315"/>
    </source>
</evidence>
<dbReference type="InterPro" id="IPR013096">
    <property type="entry name" value="Cupin_2"/>
</dbReference>
<dbReference type="KEGG" id="mah:MEALZ_0526"/>
<gene>
    <name evidence="3" type="ordered locus">MEALZ_0526</name>
</gene>
<protein>
    <submittedName>
        <fullName evidence="3">Cupin 2 conserved barrel domain protein</fullName>
    </submittedName>
</protein>
<dbReference type="InterPro" id="IPR011051">
    <property type="entry name" value="RmlC_Cupin_sf"/>
</dbReference>
<feature type="chain" id="PRO_5003468560" evidence="1">
    <location>
        <begin position="30"/>
        <end position="135"/>
    </location>
</feature>
<dbReference type="AlphaFoldDB" id="G4SZ74"/>
<sequence>MNNNCYLKYAGMFGLPLAMLTLGISTATAQTQGKFDRKLLLEQQIELPSNSVHAKTIKVTIPAGFKTPDHTHDGPGPRYVVKGKLKVIEGDKTGVYSAGDVFWESGDVMSVENVGKGTAELIIFELAQPKQPEKK</sequence>
<name>G4SZ74_META2</name>
<dbReference type="EMBL" id="FO082060">
    <property type="protein sequence ID" value="CCE22224.1"/>
    <property type="molecule type" value="Genomic_DNA"/>
</dbReference>
<dbReference type="Proteomes" id="UP000008315">
    <property type="component" value="Chromosome"/>
</dbReference>
<dbReference type="Gene3D" id="2.60.120.10">
    <property type="entry name" value="Jelly Rolls"/>
    <property type="match status" value="1"/>
</dbReference>
<dbReference type="PATRIC" id="fig|271065.3.peg.543"/>
<feature type="signal peptide" evidence="1">
    <location>
        <begin position="1"/>
        <end position="29"/>
    </location>
</feature>
<dbReference type="SUPFAM" id="SSF51182">
    <property type="entry name" value="RmlC-like cupins"/>
    <property type="match status" value="1"/>
</dbReference>
<dbReference type="RefSeq" id="WP_014147032.1">
    <property type="nucleotide sequence ID" value="NC_016112.1"/>
</dbReference>
<dbReference type="HOGENOM" id="CLU_159305_0_0_6"/>
<evidence type="ECO:0000259" key="2">
    <source>
        <dbReference type="Pfam" id="PF07883"/>
    </source>
</evidence>
<proteinExistence type="predicted"/>
<keyword evidence="1" id="KW-0732">Signal</keyword>
<accession>G4SZ74</accession>
<evidence type="ECO:0000313" key="3">
    <source>
        <dbReference type="EMBL" id="CCE22224.1"/>
    </source>
</evidence>
<evidence type="ECO:0000256" key="1">
    <source>
        <dbReference type="SAM" id="SignalP"/>
    </source>
</evidence>
<keyword evidence="4" id="KW-1185">Reference proteome</keyword>
<reference evidence="4" key="1">
    <citation type="journal article" date="2012" name="J. Bacteriol.">
        <title>Genome sequence of the haloalkaliphilic methanotrophic bacterium Methylomicrobium alcaliphilum 20Z.</title>
        <authorList>
            <person name="Vuilleumier S."/>
            <person name="Khmelenina V.N."/>
            <person name="Bringel F."/>
            <person name="Reshetnikov A.S."/>
            <person name="Lajus A."/>
            <person name="Mangenot S."/>
            <person name="Rouy Z."/>
            <person name="Op den Camp H.J."/>
            <person name="Jetten M.S."/>
            <person name="Dispirito A.A."/>
            <person name="Dunfield P."/>
            <person name="Klotz M.G."/>
            <person name="Semrau J.D."/>
            <person name="Stein L.Y."/>
            <person name="Barbe V."/>
            <person name="Medigue C."/>
            <person name="Trotsenko Y.A."/>
            <person name="Kalyuzhnaya M.G."/>
        </authorList>
    </citation>
    <scope>NUCLEOTIDE SEQUENCE [LARGE SCALE GENOMIC DNA]</scope>
    <source>
        <strain evidence="4">DSM 19304 / NCIMB 14124 / VKM B-2133 / 20Z</strain>
    </source>
</reference>
<dbReference type="STRING" id="1091494.MEALZ_0526"/>
<dbReference type="Pfam" id="PF07883">
    <property type="entry name" value="Cupin_2"/>
    <property type="match status" value="1"/>
</dbReference>
<organism evidence="3 4">
    <name type="scientific">Methylotuvimicrobium alcaliphilum (strain DSM 19304 / NCIMB 14124 / VKM B-2133 / 20Z)</name>
    <name type="common">Methylomicrobium alcaliphilum</name>
    <dbReference type="NCBI Taxonomy" id="1091494"/>
    <lineage>
        <taxon>Bacteria</taxon>
        <taxon>Pseudomonadati</taxon>
        <taxon>Pseudomonadota</taxon>
        <taxon>Gammaproteobacteria</taxon>
        <taxon>Methylococcales</taxon>
        <taxon>Methylococcaceae</taxon>
        <taxon>Methylotuvimicrobium</taxon>
    </lineage>
</organism>
<dbReference type="InterPro" id="IPR014710">
    <property type="entry name" value="RmlC-like_jellyroll"/>
</dbReference>
<feature type="domain" description="Cupin type-2" evidence="2">
    <location>
        <begin position="59"/>
        <end position="122"/>
    </location>
</feature>